<gene>
    <name evidence="2" type="ORF">BDD14_2955</name>
</gene>
<dbReference type="EMBL" id="SHKW01000001">
    <property type="protein sequence ID" value="RZU41433.1"/>
    <property type="molecule type" value="Genomic_DNA"/>
</dbReference>
<feature type="chain" id="PRO_5020760341" evidence="1">
    <location>
        <begin position="25"/>
        <end position="408"/>
    </location>
</feature>
<protein>
    <submittedName>
        <fullName evidence="2">Uncharacterized protein (TIGR03118 family)</fullName>
    </submittedName>
</protein>
<dbReference type="InterPro" id="IPR017549">
    <property type="entry name" value="APMV_L690"/>
</dbReference>
<organism evidence="2 3">
    <name type="scientific">Edaphobacter modestus</name>
    <dbReference type="NCBI Taxonomy" id="388466"/>
    <lineage>
        <taxon>Bacteria</taxon>
        <taxon>Pseudomonadati</taxon>
        <taxon>Acidobacteriota</taxon>
        <taxon>Terriglobia</taxon>
        <taxon>Terriglobales</taxon>
        <taxon>Acidobacteriaceae</taxon>
        <taxon>Edaphobacter</taxon>
    </lineage>
</organism>
<comment type="caution">
    <text evidence="2">The sequence shown here is derived from an EMBL/GenBank/DDBJ whole genome shotgun (WGS) entry which is preliminary data.</text>
</comment>
<keyword evidence="3" id="KW-1185">Reference proteome</keyword>
<evidence type="ECO:0000313" key="3">
    <source>
        <dbReference type="Proteomes" id="UP000292958"/>
    </source>
</evidence>
<keyword evidence="1" id="KW-0732">Signal</keyword>
<evidence type="ECO:0000313" key="2">
    <source>
        <dbReference type="EMBL" id="RZU41433.1"/>
    </source>
</evidence>
<dbReference type="OrthoDB" id="581621at2"/>
<dbReference type="AlphaFoldDB" id="A0A4Q7YWF9"/>
<sequence>MKRLPQLLTFTAAVLFLRPSAVFGQLYTQVNLVSNVSGVAPVTDPQLINPWGLSRSSGSPWWVSDAGTGLSTLYNGAGAKQALVVTIPKADPNDKTFPTGTPTGTIANSSPTDFLLAAGKPAAFLFSTVDGTLAGWNSTFAATPGVPGPSTNAVTVFRAKDGSSYTGLTAAFVDGKRYLYAANFNKGRVDVFDNTFSPVKLKDDDNHGRSDRSFGDDRFFGGNDKPFTDDRLPRFYVPFNVQTIGNDVVVTYALHLPNQQFETDGPGLGYVDVYSSKGKLLSRLEHGDWLNAPWGVALAPLDFGRFSHDLLVGQFAGAGTSESSGYIAAYDLATGEFDGLLEDATGKPISINGIWAISPANSATASSYDTTGAPASQLYFTAGPDHGTGGLFGYLKPVATELIQGNDQ</sequence>
<dbReference type="RefSeq" id="WP_130419359.1">
    <property type="nucleotide sequence ID" value="NZ_SHKW01000001.1"/>
</dbReference>
<reference evidence="2 3" key="1">
    <citation type="submission" date="2019-02" db="EMBL/GenBank/DDBJ databases">
        <title>Genomic Encyclopedia of Archaeal and Bacterial Type Strains, Phase II (KMG-II): from individual species to whole genera.</title>
        <authorList>
            <person name="Goeker M."/>
        </authorList>
    </citation>
    <scope>NUCLEOTIDE SEQUENCE [LARGE SCALE GENOMIC DNA]</scope>
    <source>
        <strain evidence="2 3">DSM 18101</strain>
    </source>
</reference>
<name>A0A4Q7YWF9_9BACT</name>
<proteinExistence type="predicted"/>
<dbReference type="Proteomes" id="UP000292958">
    <property type="component" value="Unassembled WGS sequence"/>
</dbReference>
<accession>A0A4Q7YWF9</accession>
<evidence type="ECO:0000256" key="1">
    <source>
        <dbReference type="SAM" id="SignalP"/>
    </source>
</evidence>
<dbReference type="NCBIfam" id="TIGR03118">
    <property type="entry name" value="PEPCTERM_chp_1"/>
    <property type="match status" value="1"/>
</dbReference>
<feature type="signal peptide" evidence="1">
    <location>
        <begin position="1"/>
        <end position="24"/>
    </location>
</feature>